<dbReference type="HOGENOM" id="CLU_2698748_0_0_10"/>
<dbReference type="STRING" id="1168034.FH5T_01460"/>
<gene>
    <name evidence="1" type="ORF">FH5T_01460</name>
    <name evidence="2" type="ORF">SAMN05444285_10667</name>
</gene>
<dbReference type="Proteomes" id="UP000023772">
    <property type="component" value="Chromosome"/>
</dbReference>
<accession>X5DEX9</accession>
<dbReference type="AlphaFoldDB" id="X5DEX9"/>
<evidence type="ECO:0000313" key="1">
    <source>
        <dbReference type="EMBL" id="AHW61458.1"/>
    </source>
</evidence>
<evidence type="ECO:0000313" key="3">
    <source>
        <dbReference type="Proteomes" id="UP000023772"/>
    </source>
</evidence>
<dbReference type="EMBL" id="FOHT01000006">
    <property type="protein sequence ID" value="SET11564.1"/>
    <property type="molecule type" value="Genomic_DNA"/>
</dbReference>
<keyword evidence="3" id="KW-1185">Reference proteome</keyword>
<dbReference type="EMBL" id="CP007451">
    <property type="protein sequence ID" value="AHW61458.1"/>
    <property type="molecule type" value="Genomic_DNA"/>
</dbReference>
<reference evidence="2 4" key="2">
    <citation type="submission" date="2016-10" db="EMBL/GenBank/DDBJ databases">
        <authorList>
            <person name="de Groot N.N."/>
        </authorList>
    </citation>
    <scope>NUCLEOTIDE SEQUENCE [LARGE SCALE GENOMIC DNA]</scope>
    <source>
        <strain evidence="2 4">DSM 25947</strain>
    </source>
</reference>
<protein>
    <submittedName>
        <fullName evidence="2">Uncharacterized protein</fullName>
    </submittedName>
</protein>
<reference evidence="1 3" key="1">
    <citation type="submission" date="2014-03" db="EMBL/GenBank/DDBJ databases">
        <title>Complete genome sequence of a deeply braunched marine Bacteroidia bacterium Draconibacterium orientale type strain FH5T.</title>
        <authorList>
            <person name="Li X."/>
            <person name="Wang X."/>
            <person name="Xie Z."/>
            <person name="Du Z."/>
            <person name="Chen G."/>
        </authorList>
    </citation>
    <scope>NUCLEOTIDE SEQUENCE [LARGE SCALE GENOMIC DNA]</scope>
    <source>
        <strain evidence="1 3">FH5</strain>
    </source>
</reference>
<evidence type="ECO:0000313" key="2">
    <source>
        <dbReference type="EMBL" id="SET11564.1"/>
    </source>
</evidence>
<proteinExistence type="predicted"/>
<evidence type="ECO:0000313" key="4">
    <source>
        <dbReference type="Proteomes" id="UP000181981"/>
    </source>
</evidence>
<dbReference type="KEGG" id="dori:FH5T_01460"/>
<organism evidence="2 4">
    <name type="scientific">Draconibacterium orientale</name>
    <dbReference type="NCBI Taxonomy" id="1168034"/>
    <lineage>
        <taxon>Bacteria</taxon>
        <taxon>Pseudomonadati</taxon>
        <taxon>Bacteroidota</taxon>
        <taxon>Bacteroidia</taxon>
        <taxon>Marinilabiliales</taxon>
        <taxon>Prolixibacteraceae</taxon>
        <taxon>Draconibacterium</taxon>
    </lineage>
</organism>
<name>X5DEX9_9BACT</name>
<dbReference type="Proteomes" id="UP000181981">
    <property type="component" value="Unassembled WGS sequence"/>
</dbReference>
<sequence length="73" mass="8490">MLNCYLIIFLFSGKCVSCSELRLPFGVVVSKIDIHFFAADKQCFYKMLEFKRVLIGEIENVLLNLNKRITKID</sequence>